<evidence type="ECO:0000313" key="6">
    <source>
        <dbReference type="EMBL" id="ALH80865.1"/>
    </source>
</evidence>
<evidence type="ECO:0000256" key="1">
    <source>
        <dbReference type="ARBA" id="ARBA00004370"/>
    </source>
</evidence>
<dbReference type="Gene3D" id="2.40.160.50">
    <property type="entry name" value="membrane protein fhac: a member of the omp85/tpsb transporter family"/>
    <property type="match status" value="1"/>
</dbReference>
<feature type="domain" description="Bacterial surface antigen (D15)" evidence="5">
    <location>
        <begin position="475"/>
        <end position="788"/>
    </location>
</feature>
<protein>
    <recommendedName>
        <fullName evidence="5">Bacterial surface antigen (D15) domain-containing protein</fullName>
    </recommendedName>
</protein>
<dbReference type="Proteomes" id="UP000058074">
    <property type="component" value="Chromosome"/>
</dbReference>
<keyword evidence="3" id="KW-0472">Membrane</keyword>
<evidence type="ECO:0000313" key="7">
    <source>
        <dbReference type="Proteomes" id="UP000058074"/>
    </source>
</evidence>
<dbReference type="Gene3D" id="3.10.20.310">
    <property type="entry name" value="membrane protein fhac"/>
    <property type="match status" value="1"/>
</dbReference>
<evidence type="ECO:0000259" key="5">
    <source>
        <dbReference type="Pfam" id="PF01103"/>
    </source>
</evidence>
<dbReference type="RefSeq" id="WP_054588166.1">
    <property type="nucleotide sequence ID" value="NZ_CP012700.1"/>
</dbReference>
<dbReference type="PATRIC" id="fig|33050.5.peg.2259"/>
<comment type="subcellular location">
    <subcellularLocation>
        <location evidence="1">Membrane</location>
    </subcellularLocation>
</comment>
<evidence type="ECO:0000256" key="3">
    <source>
        <dbReference type="ARBA" id="ARBA00023136"/>
    </source>
</evidence>
<feature type="compositionally biased region" description="Basic and acidic residues" evidence="4">
    <location>
        <begin position="111"/>
        <end position="121"/>
    </location>
</feature>
<keyword evidence="2" id="KW-0812">Transmembrane</keyword>
<reference evidence="6 7" key="1">
    <citation type="journal article" date="2015" name="Genome Announc.">
        <title>Complete Genome Sequence of Polypropylene Glycol- and Polyethylene Glycol-Degrading Sphingopyxis macrogoltabida Strain EY-1.</title>
        <authorList>
            <person name="Ohtsubo Y."/>
            <person name="Nagata Y."/>
            <person name="Numata M."/>
            <person name="Tsuchikane K."/>
            <person name="Hosoyama A."/>
            <person name="Yamazoe A."/>
            <person name="Tsuda M."/>
            <person name="Fujita N."/>
            <person name="Kawai F."/>
        </authorList>
    </citation>
    <scope>NUCLEOTIDE SEQUENCE [LARGE SCALE GENOMIC DNA]</scope>
    <source>
        <strain evidence="6 7">EY-1</strain>
    </source>
</reference>
<dbReference type="GO" id="GO:0019867">
    <property type="term" value="C:outer membrane"/>
    <property type="evidence" value="ECO:0007669"/>
    <property type="project" value="InterPro"/>
</dbReference>
<dbReference type="OrthoDB" id="9769707at2"/>
<organism evidence="6 7">
    <name type="scientific">Sphingopyxis macrogoltabida</name>
    <name type="common">Sphingomonas macrogoltabidus</name>
    <dbReference type="NCBI Taxonomy" id="33050"/>
    <lineage>
        <taxon>Bacteria</taxon>
        <taxon>Pseudomonadati</taxon>
        <taxon>Pseudomonadota</taxon>
        <taxon>Alphaproteobacteria</taxon>
        <taxon>Sphingomonadales</taxon>
        <taxon>Sphingomonadaceae</taxon>
        <taxon>Sphingopyxis</taxon>
    </lineage>
</organism>
<dbReference type="InterPro" id="IPR039910">
    <property type="entry name" value="D15-like"/>
</dbReference>
<dbReference type="AlphaFoldDB" id="A0A0N9UXH7"/>
<dbReference type="PANTHER" id="PTHR12815:SF42">
    <property type="entry name" value="BACTERIAL SURFACE ANTIGEN (D15) DOMAIN-CONTAINING PROTEIN"/>
    <property type="match status" value="1"/>
</dbReference>
<evidence type="ECO:0000256" key="4">
    <source>
        <dbReference type="SAM" id="MobiDB-lite"/>
    </source>
</evidence>
<dbReference type="KEGG" id="smag:AN936_10920"/>
<evidence type="ECO:0000256" key="2">
    <source>
        <dbReference type="ARBA" id="ARBA00022452"/>
    </source>
</evidence>
<sequence>MQISEKSRQLHPRRFSRLRGLLIISTSLFSAGWTASTAAQNVEPPKVVPTLEAPATGPIAVPSPPPPEAVLPEVAPIIEDDEFEKAIPPIGAEDDPELDRPLESIAEFEQRQAAEAAKKPADAAATSTVEAQPPVVDGVPLPALADGDTVEPIGDAPITDTELAAPLPPLENFNVEPVVFAEAEDPDANREVAYTVQVNGLAPADDSTDVDLADLFGDLSALYDGDGKADNAAMVRARLSADGELMQRILSSEGYYDATVNTRIDRTARADGEGGNAQAGAGGNRGNRGPLVAVIDVVPGKRYTFSDVIIKAAATVPPGLIKDNFPIAVGEPIVADRVQGAEAAIALKLPEEGYPFAKVGQRDILLDGATGDAAYTLPVDIGKRSRFGGIETTGDLAFDAEHVEVLARFKRGDLYDSRKVDDLRQALVATGLFSSIAAEPQPTGESAGDDTEYVTMLVTQDAGPPRTLAASAGYGTGEGIRIEGSWTHRNLFPPEGALIGRAVLGTQEQGIGATFRRSNAGKRDRTFELVAEATRSNYNAFEALTGRVGFRVSRDSTPIWQKKLTYAYGAELIATSEDDYDFDLGRRNRDFYMILGLTGQVGIDRTDSLLDPTKGFRVTTLIQPEGSLAGRFSPYGRLRIDASGYYPVTDSIVLAGRVRVGSILGAARERLAPSRRFYAGGGGSVRGFGYQQLGPKDPNNDPIGGRSVNEAAFEARYRFGNFGIVGFVDAGQVYRGSTPTFSDLRFGAGIGARYYTNFGPMRLDVATPIGRKPGEALVAVYVSIGQAF</sequence>
<dbReference type="InterPro" id="IPR000184">
    <property type="entry name" value="Bac_surfAg_D15"/>
</dbReference>
<dbReference type="EMBL" id="CP012700">
    <property type="protein sequence ID" value="ALH80865.1"/>
    <property type="molecule type" value="Genomic_DNA"/>
</dbReference>
<proteinExistence type="predicted"/>
<dbReference type="Pfam" id="PF01103">
    <property type="entry name" value="Omp85"/>
    <property type="match status" value="1"/>
</dbReference>
<accession>A0A0N9UXH7</accession>
<feature type="region of interest" description="Disordered" evidence="4">
    <location>
        <begin position="111"/>
        <end position="130"/>
    </location>
</feature>
<keyword evidence="2" id="KW-1134">Transmembrane beta strand</keyword>
<name>A0A0N9UXH7_SPHMC</name>
<gene>
    <name evidence="6" type="ORF">AN936_10920</name>
</gene>
<dbReference type="PANTHER" id="PTHR12815">
    <property type="entry name" value="SORTING AND ASSEMBLY MACHINERY SAMM50 PROTEIN FAMILY MEMBER"/>
    <property type="match status" value="1"/>
</dbReference>